<organism evidence="1 2">
    <name type="scientific">Apiospora saccharicola</name>
    <dbReference type="NCBI Taxonomy" id="335842"/>
    <lineage>
        <taxon>Eukaryota</taxon>
        <taxon>Fungi</taxon>
        <taxon>Dikarya</taxon>
        <taxon>Ascomycota</taxon>
        <taxon>Pezizomycotina</taxon>
        <taxon>Sordariomycetes</taxon>
        <taxon>Xylariomycetidae</taxon>
        <taxon>Amphisphaeriales</taxon>
        <taxon>Apiosporaceae</taxon>
        <taxon>Apiospora</taxon>
    </lineage>
</organism>
<protein>
    <submittedName>
        <fullName evidence="1">Uncharacterized protein</fullName>
    </submittedName>
</protein>
<gene>
    <name evidence="1" type="ORF">PG996_013348</name>
</gene>
<name>A0ABR1U581_9PEZI</name>
<comment type="caution">
    <text evidence="1">The sequence shown here is derived from an EMBL/GenBank/DDBJ whole genome shotgun (WGS) entry which is preliminary data.</text>
</comment>
<accession>A0ABR1U581</accession>
<keyword evidence="2" id="KW-1185">Reference proteome</keyword>
<reference evidence="1 2" key="1">
    <citation type="submission" date="2023-01" db="EMBL/GenBank/DDBJ databases">
        <title>Analysis of 21 Apiospora genomes using comparative genomics revels a genus with tremendous synthesis potential of carbohydrate active enzymes and secondary metabolites.</title>
        <authorList>
            <person name="Sorensen T."/>
        </authorList>
    </citation>
    <scope>NUCLEOTIDE SEQUENCE [LARGE SCALE GENOMIC DNA]</scope>
    <source>
        <strain evidence="1 2">CBS 83171</strain>
    </source>
</reference>
<proteinExistence type="predicted"/>
<evidence type="ECO:0000313" key="1">
    <source>
        <dbReference type="EMBL" id="KAK8054047.1"/>
    </source>
</evidence>
<sequence length="339" mass="37766">MRILTLEECMRSKESTVEFASNLVSYNWTVEQAQNFLPYLAQALKLQVQAKSQELLRLAELYEVFPTALKEPFAPQEARDATQHIVSGLRRDAARVLSKPHCTHGKIHREYAPSAGRFSYRFRYPHPTLVPADWVLRLMCLTLERYPIPEDGHSSGSEGSGERLNYPSELLSSLRQCAHGLPHILQYSGISAYARYRQLKGPSFDVAHANYLKKTEEASPHCFSELDWLEVLLRCVSWIKGEAPELVQECLQAPADNVVIGAKDPGTGESVQLTGPASLVDYAPLLTKEDYEAYIAGESAEVIAQQLRLDSSLSNDDLGRLPSLLALHLPRIPGGAPEI</sequence>
<evidence type="ECO:0000313" key="2">
    <source>
        <dbReference type="Proteomes" id="UP001446871"/>
    </source>
</evidence>
<dbReference type="Proteomes" id="UP001446871">
    <property type="component" value="Unassembled WGS sequence"/>
</dbReference>
<dbReference type="EMBL" id="JAQQWM010000008">
    <property type="protein sequence ID" value="KAK8054047.1"/>
    <property type="molecule type" value="Genomic_DNA"/>
</dbReference>